<protein>
    <submittedName>
        <fullName evidence="2">Uncharacterized protein</fullName>
    </submittedName>
</protein>
<sequence length="141" mass="14733">MAVGTGAVHPPPPIYPHARGQSTFKPPTLVEIWRNNEWVVSAAALTALSDASDRSSLQGRYRLTFPAGPLVLIGRARGDPSQITLGGAALPLVWLGLDSAPPPSPPRGWHPWTARIAGGGPLELLTGPLKLSQLLARTGGA</sequence>
<gene>
    <name evidence="2" type="ORF">GCM10008957_34640</name>
</gene>
<accession>A0A918CE60</accession>
<dbReference type="AlphaFoldDB" id="A0A918CE60"/>
<feature type="region of interest" description="Disordered" evidence="1">
    <location>
        <begin position="1"/>
        <end position="20"/>
    </location>
</feature>
<organism evidence="2 3">
    <name type="scientific">Deinococcus ruber</name>
    <dbReference type="NCBI Taxonomy" id="1848197"/>
    <lineage>
        <taxon>Bacteria</taxon>
        <taxon>Thermotogati</taxon>
        <taxon>Deinococcota</taxon>
        <taxon>Deinococci</taxon>
        <taxon>Deinococcales</taxon>
        <taxon>Deinococcaceae</taxon>
        <taxon>Deinococcus</taxon>
    </lineage>
</organism>
<reference evidence="2" key="2">
    <citation type="submission" date="2020-09" db="EMBL/GenBank/DDBJ databases">
        <authorList>
            <person name="Sun Q."/>
            <person name="Ohkuma M."/>
        </authorList>
    </citation>
    <scope>NUCLEOTIDE SEQUENCE</scope>
    <source>
        <strain evidence="2">JCM 31311</strain>
    </source>
</reference>
<dbReference type="EMBL" id="BMQL01000022">
    <property type="protein sequence ID" value="GGR19041.1"/>
    <property type="molecule type" value="Genomic_DNA"/>
</dbReference>
<evidence type="ECO:0000313" key="3">
    <source>
        <dbReference type="Proteomes" id="UP000603865"/>
    </source>
</evidence>
<evidence type="ECO:0000256" key="1">
    <source>
        <dbReference type="SAM" id="MobiDB-lite"/>
    </source>
</evidence>
<proteinExistence type="predicted"/>
<keyword evidence="3" id="KW-1185">Reference proteome</keyword>
<dbReference type="RefSeq" id="WP_189091759.1">
    <property type="nucleotide sequence ID" value="NZ_BMQL01000022.1"/>
</dbReference>
<name>A0A918CE60_9DEIO</name>
<comment type="caution">
    <text evidence="2">The sequence shown here is derived from an EMBL/GenBank/DDBJ whole genome shotgun (WGS) entry which is preliminary data.</text>
</comment>
<reference evidence="2" key="1">
    <citation type="journal article" date="2014" name="Int. J. Syst. Evol. Microbiol.">
        <title>Complete genome sequence of Corynebacterium casei LMG S-19264T (=DSM 44701T), isolated from a smear-ripened cheese.</title>
        <authorList>
            <consortium name="US DOE Joint Genome Institute (JGI-PGF)"/>
            <person name="Walter F."/>
            <person name="Albersmeier A."/>
            <person name="Kalinowski J."/>
            <person name="Ruckert C."/>
        </authorList>
    </citation>
    <scope>NUCLEOTIDE SEQUENCE</scope>
    <source>
        <strain evidence="2">JCM 31311</strain>
    </source>
</reference>
<dbReference type="Proteomes" id="UP000603865">
    <property type="component" value="Unassembled WGS sequence"/>
</dbReference>
<evidence type="ECO:0000313" key="2">
    <source>
        <dbReference type="EMBL" id="GGR19041.1"/>
    </source>
</evidence>